<protein>
    <submittedName>
        <fullName evidence="13">S3-RNase</fullName>
    </submittedName>
</protein>
<reference evidence="13" key="1">
    <citation type="submission" date="2001-06" db="EMBL/GenBank/DDBJ databases">
        <title>Molecular cloning of a gene encoding S3 RNase in Antirrhinum.</title>
        <authorList>
            <person name="Xue Y."/>
        </authorList>
    </citation>
    <scope>NUCLEOTIDE SEQUENCE</scope>
    <source>
        <tissue evidence="13">Pistil</tissue>
    </source>
</reference>
<keyword evidence="3" id="KW-0964">Secreted</keyword>
<evidence type="ECO:0000256" key="6">
    <source>
        <dbReference type="ARBA" id="ARBA00022759"/>
    </source>
</evidence>
<keyword evidence="10" id="KW-0456">Lyase</keyword>
<dbReference type="Pfam" id="PF00445">
    <property type="entry name" value="Ribonuclease_T2"/>
    <property type="match status" value="1"/>
</dbReference>
<feature type="chain" id="PRO_5004319821" evidence="12">
    <location>
        <begin position="29"/>
        <end position="223"/>
    </location>
</feature>
<evidence type="ECO:0000256" key="4">
    <source>
        <dbReference type="ARBA" id="ARBA00022722"/>
    </source>
</evidence>
<evidence type="ECO:0000256" key="2">
    <source>
        <dbReference type="ARBA" id="ARBA00007469"/>
    </source>
</evidence>
<accession>Q93X98</accession>
<sequence length="223" mass="25473">MATRRNSHYRPFPSLIACVVLLLHYSSAQFDHFKLVLTWPHSFCLVYPGKCHRTPLPLNFTIHGLWPDKQKGKTSPCKKYPVSPLNDKNLELRLEESWPDLRRDSKLGFSTIFWKEQWDKHGSCAWPLYNYEKYFLKALEFKDKFDVLGHLVQDSLGPGTSPTVSRNLVNKTISQATTGIPILKCPSNYLTEVVICFKPTGVVVVACPQPPKDPCPNENVNFP</sequence>
<keyword evidence="6" id="KW-0255">Endonuclease</keyword>
<dbReference type="PANTHER" id="PTHR11240">
    <property type="entry name" value="RIBONUCLEASE T2"/>
    <property type="match status" value="1"/>
</dbReference>
<name>Q93X98_ANTHI</name>
<keyword evidence="4" id="KW-0540">Nuclease</keyword>
<keyword evidence="7" id="KW-0378">Hydrolase</keyword>
<dbReference type="SUPFAM" id="SSF55895">
    <property type="entry name" value="Ribonuclease Rh-like"/>
    <property type="match status" value="1"/>
</dbReference>
<dbReference type="GO" id="GO:0033897">
    <property type="term" value="F:ribonuclease T2 activity"/>
    <property type="evidence" value="ECO:0007669"/>
    <property type="project" value="InterPro"/>
</dbReference>
<dbReference type="GO" id="GO:0016787">
    <property type="term" value="F:hydrolase activity"/>
    <property type="evidence" value="ECO:0007669"/>
    <property type="project" value="UniProtKB-KW"/>
</dbReference>
<dbReference type="SMR" id="Q93X98"/>
<proteinExistence type="evidence at transcript level"/>
<dbReference type="CDD" id="cd01061">
    <property type="entry name" value="RNase_T2_euk"/>
    <property type="match status" value="1"/>
</dbReference>
<evidence type="ECO:0000256" key="1">
    <source>
        <dbReference type="ARBA" id="ARBA00004239"/>
    </source>
</evidence>
<comment type="subcellular location">
    <subcellularLocation>
        <location evidence="1">Secreted</location>
        <location evidence="1">Extracellular space</location>
    </subcellularLocation>
</comment>
<evidence type="ECO:0000256" key="5">
    <source>
        <dbReference type="ARBA" id="ARBA00022729"/>
    </source>
</evidence>
<dbReference type="GO" id="GO:0005576">
    <property type="term" value="C:extracellular region"/>
    <property type="evidence" value="ECO:0007669"/>
    <property type="project" value="UniProtKB-SubCell"/>
</dbReference>
<evidence type="ECO:0000256" key="8">
    <source>
        <dbReference type="ARBA" id="ARBA00023157"/>
    </source>
</evidence>
<evidence type="ECO:0000256" key="10">
    <source>
        <dbReference type="ARBA" id="ARBA00023239"/>
    </source>
</evidence>
<evidence type="ECO:0000256" key="7">
    <source>
        <dbReference type="ARBA" id="ARBA00022801"/>
    </source>
</evidence>
<dbReference type="InterPro" id="IPR036430">
    <property type="entry name" value="RNase_T2-like_sf"/>
</dbReference>
<dbReference type="GO" id="GO:0006401">
    <property type="term" value="P:RNA catabolic process"/>
    <property type="evidence" value="ECO:0007669"/>
    <property type="project" value="TreeGrafter"/>
</dbReference>
<evidence type="ECO:0000313" key="13">
    <source>
        <dbReference type="EMBL" id="CAC41959.1"/>
    </source>
</evidence>
<evidence type="ECO:0000256" key="11">
    <source>
        <dbReference type="RuleBase" id="RU004328"/>
    </source>
</evidence>
<evidence type="ECO:0000256" key="12">
    <source>
        <dbReference type="SAM" id="SignalP"/>
    </source>
</evidence>
<comment type="similarity">
    <text evidence="2 11">Belongs to the RNase T2 family.</text>
</comment>
<dbReference type="AlphaFoldDB" id="Q93X98"/>
<organism evidence="13">
    <name type="scientific">Antirrhinum hispanicum</name>
    <name type="common">Snapdragon</name>
    <name type="synonym">Antirrhinum glutinosum</name>
    <dbReference type="NCBI Taxonomy" id="49039"/>
    <lineage>
        <taxon>Eukaryota</taxon>
        <taxon>Viridiplantae</taxon>
        <taxon>Streptophyta</taxon>
        <taxon>Embryophyta</taxon>
        <taxon>Tracheophyta</taxon>
        <taxon>Spermatophyta</taxon>
        <taxon>Magnoliopsida</taxon>
        <taxon>eudicotyledons</taxon>
        <taxon>Gunneridae</taxon>
        <taxon>Pentapetalae</taxon>
        <taxon>asterids</taxon>
        <taxon>lamiids</taxon>
        <taxon>Lamiales</taxon>
        <taxon>Plantaginaceae</taxon>
        <taxon>Antirrhineae</taxon>
        <taxon>Antirrhinum</taxon>
    </lineage>
</organism>
<dbReference type="GO" id="GO:0003723">
    <property type="term" value="F:RNA binding"/>
    <property type="evidence" value="ECO:0007669"/>
    <property type="project" value="InterPro"/>
</dbReference>
<dbReference type="PROSITE" id="PS00530">
    <property type="entry name" value="RNASE_T2_1"/>
    <property type="match status" value="1"/>
</dbReference>
<dbReference type="InterPro" id="IPR018188">
    <property type="entry name" value="RNase_T2_His_AS_1"/>
</dbReference>
<dbReference type="InterPro" id="IPR033697">
    <property type="entry name" value="Ribonuclease_T2_eukaryotic"/>
</dbReference>
<keyword evidence="9" id="KW-0325">Glycoprotein</keyword>
<feature type="signal peptide" evidence="12">
    <location>
        <begin position="1"/>
        <end position="28"/>
    </location>
</feature>
<evidence type="ECO:0000256" key="3">
    <source>
        <dbReference type="ARBA" id="ARBA00022525"/>
    </source>
</evidence>
<dbReference type="EMBL" id="AJ315593">
    <property type="protein sequence ID" value="CAC41959.1"/>
    <property type="molecule type" value="mRNA"/>
</dbReference>
<keyword evidence="5 12" id="KW-0732">Signal</keyword>
<dbReference type="Gene3D" id="3.90.730.10">
    <property type="entry name" value="Ribonuclease T2-like"/>
    <property type="match status" value="1"/>
</dbReference>
<dbReference type="InterPro" id="IPR001568">
    <property type="entry name" value="RNase_T2-like"/>
</dbReference>
<dbReference type="PANTHER" id="PTHR11240:SF81">
    <property type="entry name" value="RIBONUCLEASE S-2"/>
    <property type="match status" value="1"/>
</dbReference>
<evidence type="ECO:0000256" key="9">
    <source>
        <dbReference type="ARBA" id="ARBA00023180"/>
    </source>
</evidence>
<keyword evidence="8" id="KW-1015">Disulfide bond</keyword>